<dbReference type="InterPro" id="IPR040561">
    <property type="entry name" value="LPD38"/>
</dbReference>
<dbReference type="PROSITE" id="PS51194">
    <property type="entry name" value="HELICASE_CTER"/>
    <property type="match status" value="1"/>
</dbReference>
<dbReference type="Proteomes" id="UP000294919">
    <property type="component" value="Unassembled WGS sequence"/>
</dbReference>
<comment type="caution">
    <text evidence="3">The sequence shown here is derived from an EMBL/GenBank/DDBJ whole genome shotgun (WGS) entry which is preliminary data.</text>
</comment>
<feature type="domain" description="Helicase C-terminal" evidence="2">
    <location>
        <begin position="240"/>
        <end position="419"/>
    </location>
</feature>
<dbReference type="Gene3D" id="3.40.50.300">
    <property type="entry name" value="P-loop containing nucleotide triphosphate hydrolases"/>
    <property type="match status" value="1"/>
</dbReference>
<dbReference type="OrthoDB" id="9815272at2"/>
<dbReference type="RefSeq" id="WP_132242887.1">
    <property type="nucleotide sequence ID" value="NZ_SLWV01000003.1"/>
</dbReference>
<keyword evidence="4" id="KW-1185">Reference proteome</keyword>
<feature type="coiled-coil region" evidence="1">
    <location>
        <begin position="1689"/>
        <end position="1737"/>
    </location>
</feature>
<organism evidence="3 4">
    <name type="scientific">Marinisporobacter balticus</name>
    <dbReference type="NCBI Taxonomy" id="2018667"/>
    <lineage>
        <taxon>Bacteria</taxon>
        <taxon>Bacillati</taxon>
        <taxon>Bacillota</taxon>
        <taxon>Clostridia</taxon>
        <taxon>Peptostreptococcales</taxon>
        <taxon>Thermotaleaceae</taxon>
        <taxon>Marinisporobacter</taxon>
    </lineage>
</organism>
<sequence length="1740" mass="201223">MELRDDLEALMEDKKSYDMLTFEEIGFDMVVVDEAHEYKNLSVAGKLGNIKGMQVSDAAKTSDMLMKLEYVKNLHNNKRGVIFGTGTPISNSMAELFIMTKYLRPDLLEEREIGHFDAWARTFADIGVSIEVAPKGGFKVTERFKQFKNIPELIQIFREYADIKLSDDLELPVPELEGGKPIIVKCKPHKALGKIMDDVDDGWEQAIRDKTVLTLFNIVRVAPIDVRLVDGSLKEHKESKVNQTVKNVKKDYDETKKQKGTQIIFLNRGRSNITGFDLYKDLINKLVRSGIPKDEIALVQGGISPNKLNDIYAKTNKGEIRILIGSQSKLGTGVNVQERLFATHEIDVPYRPSDIEQGEGRMLRQGNKYYDEFKKPVKIYRYVTQGDDEAFSGDAYSWQIIEQKRRNINKIMKGDPNLRILESDDEDTTDASLMKAIATGNPLFLEKIKVEKNVEDIQIEKNSFLEDQLTAKYNIKNADEKIHIFNEKIRSYEQYAKPVLEMLENKTSDDFNIDISGKFYTDKKAALKAIKKAIEMQRKLQSGEDVVIGTYKNFNIIARMDETVFERYREESYYIKVKKSRFSSEAKYSLSDKFAELDDQIASIDNTIRKLPKEFESYKENLEFYQKKKFDSEKLLEEEFEKEDQFQEAKERLEEIDKELGIGELDMEEDAAKEEIETKSTNRKRAFAESTAENIRPNNTRTEKAKPIKETLKSLSKHFNIPMTTKRFAMNKNKVSAYYTEHSENIVSRHRNDVNPISHELGHHLDKQYGLASSNKALVKQMIENLPDAFKEQYKKHELPGEAIAEFVRRYLINPGVAKEFGGAFFNLFETAINQKDLKALKQAQKDLKEWYNQDPASKIESTMVGHHEKVMPTKETFKRVLEMKLFDNVAPLKHFMEQAEKISGKKAIGSKNAYKLALNAKGSDMMAAFTTTEKMVDPKGNIVGESFANVLKDIDRKKEFLPFNGYIKAVHSLDYMAQGKRVYTDDITESDITAAIEHYEREYPHFKATAENLYTWWDKFIDTWLVDTGLLDQGAREVMKEMYPHYVPNFRASSLNEAEMPIFFGYKGGYANQKTPIKRSSKEGGTEYTYYPIESFVTQIDKVINTVKRREVLLAITDIVKNVEGMGNFLHEVPMKYQATNMYMIPTKYKVFIKLLDERVKLLSKTEQLHYSRLSYKDKIDFAKQQGWDDIPEIIDSIIDDFMVQFSPQKINFDKEMVTVMNRAGETEHYEVTDPLFLRALLNLSPKELGPWMSAFAQFTRLNKTLITSMNPFFTFVSNAPRDFFQAGVMSDKRVDKYITGYAKSVVNILKKSAEWQQYKAMGGGHSSRISADRNMLNETLEKIMPTKFKDKKMYQKLFHAINKAIEKIEWASDAVESAPRLAEFLNSDISTYDGRVEGLYNANDITLNFKKRGEWSYHIDPVIMFFNAGMQELEKMYRTTFKEKDKRKGRLLKALMLLTLPTMILYFFNKDDEDYKQLSPYNKYNYWCIPTDGSEFFKVPKPRGLGDLFSSLEEELAKSFEGDEKAFKDFSGQIVRNWLPPHRPIFAPEWDVATNRHWVGGGRRIVSQSMENRPDYLEYDKGTSSISKAIGKATNISPKKINYLLDQHTGIIGDIALPATAEGESVKEVFKRKLFTDSLYSNDILNEFYDNKGLLDDANNGYKFDGVKNEHYDEYFRKYYSRTATVLSKYRKQIKRMEDSKASEKIKEKQTREIQQKILDEAKELNEKYKNFKKKNQS</sequence>
<dbReference type="InterPro" id="IPR052933">
    <property type="entry name" value="DNA_Protect_Modify"/>
</dbReference>
<evidence type="ECO:0000259" key="2">
    <source>
        <dbReference type="PROSITE" id="PS51194"/>
    </source>
</evidence>
<evidence type="ECO:0000313" key="3">
    <source>
        <dbReference type="EMBL" id="TCO79139.1"/>
    </source>
</evidence>
<dbReference type="PANTHER" id="PTHR41313:SF1">
    <property type="entry name" value="DNA METHYLASE ADENINE-SPECIFIC DOMAIN-CONTAINING PROTEIN"/>
    <property type="match status" value="1"/>
</dbReference>
<protein>
    <submittedName>
        <fullName evidence="3">SNF2 domain-containing protein</fullName>
    </submittedName>
</protein>
<name>A0A4R2L561_9FIRM</name>
<dbReference type="PANTHER" id="PTHR41313">
    <property type="entry name" value="ADENINE-SPECIFIC METHYLTRANSFERASE"/>
    <property type="match status" value="1"/>
</dbReference>
<keyword evidence="1" id="KW-0175">Coiled coil</keyword>
<dbReference type="Gene3D" id="3.40.50.10810">
    <property type="entry name" value="Tandem AAA-ATPase domain"/>
    <property type="match status" value="1"/>
</dbReference>
<evidence type="ECO:0000313" key="4">
    <source>
        <dbReference type="Proteomes" id="UP000294919"/>
    </source>
</evidence>
<dbReference type="InterPro" id="IPR001650">
    <property type="entry name" value="Helicase_C-like"/>
</dbReference>
<proteinExistence type="predicted"/>
<dbReference type="InterPro" id="IPR038718">
    <property type="entry name" value="SNF2-like_sf"/>
</dbReference>
<evidence type="ECO:0000256" key="1">
    <source>
        <dbReference type="SAM" id="Coils"/>
    </source>
</evidence>
<dbReference type="EMBL" id="SLWV01000003">
    <property type="protein sequence ID" value="TCO79139.1"/>
    <property type="molecule type" value="Genomic_DNA"/>
</dbReference>
<dbReference type="InterPro" id="IPR027417">
    <property type="entry name" value="P-loop_NTPase"/>
</dbReference>
<reference evidence="3 4" key="1">
    <citation type="submission" date="2019-03" db="EMBL/GenBank/DDBJ databases">
        <title>Genomic Encyclopedia of Type Strains, Phase IV (KMG-IV): sequencing the most valuable type-strain genomes for metagenomic binning, comparative biology and taxonomic classification.</title>
        <authorList>
            <person name="Goeker M."/>
        </authorList>
    </citation>
    <scope>NUCLEOTIDE SEQUENCE [LARGE SCALE GENOMIC DNA]</scope>
    <source>
        <strain evidence="3 4">DSM 102940</strain>
    </source>
</reference>
<gene>
    <name evidence="3" type="ORF">EV214_103191</name>
</gene>
<dbReference type="Pfam" id="PF18857">
    <property type="entry name" value="LPD38"/>
    <property type="match status" value="1"/>
</dbReference>
<dbReference type="SUPFAM" id="SSF52540">
    <property type="entry name" value="P-loop containing nucleoside triphosphate hydrolases"/>
    <property type="match status" value="1"/>
</dbReference>
<accession>A0A4R2L561</accession>